<feature type="transmembrane region" description="Helical" evidence="1">
    <location>
        <begin position="65"/>
        <end position="85"/>
    </location>
</feature>
<dbReference type="Pfam" id="PF20563">
    <property type="entry name" value="DUF6773"/>
    <property type="match status" value="1"/>
</dbReference>
<organism evidence="2 3">
    <name type="scientific">Evtepia gabavorous</name>
    <dbReference type="NCBI Taxonomy" id="2211183"/>
    <lineage>
        <taxon>Bacteria</taxon>
        <taxon>Bacillati</taxon>
        <taxon>Bacillota</taxon>
        <taxon>Clostridia</taxon>
        <taxon>Eubacteriales</taxon>
        <taxon>Evtepia</taxon>
    </lineage>
</organism>
<evidence type="ECO:0000256" key="1">
    <source>
        <dbReference type="SAM" id="Phobius"/>
    </source>
</evidence>
<keyword evidence="3" id="KW-1185">Reference proteome</keyword>
<gene>
    <name evidence="2" type="ORF">DV520_11650</name>
</gene>
<reference evidence="2 3" key="1">
    <citation type="submission" date="2018-07" db="EMBL/GenBank/DDBJ databases">
        <title>GABA Modulating Bacteria of the Human Gut Microbiota.</title>
        <authorList>
            <person name="Strandwitz P."/>
            <person name="Kim K.H."/>
            <person name="Terekhova D."/>
            <person name="Liu J.K."/>
            <person name="Sharma A."/>
            <person name="Levering J."/>
            <person name="Mcdonald D."/>
            <person name="Dietrich D."/>
            <person name="Ramadhar T.R."/>
            <person name="Lekbua A."/>
            <person name="Mroue N."/>
            <person name="Liston C."/>
            <person name="Stewart E.J."/>
            <person name="Dubin M.J."/>
            <person name="Zengler K."/>
            <person name="Knight R."/>
            <person name="Gilbert J.A."/>
            <person name="Clardy J."/>
            <person name="Lewis K."/>
        </authorList>
    </citation>
    <scope>NUCLEOTIDE SEQUENCE [LARGE SCALE GENOMIC DNA]</scope>
    <source>
        <strain evidence="2 3">KLE1738</strain>
    </source>
</reference>
<sequence>MAEPPLTERFQPDQRAGRACLHDTILRRSLQGESPFHSAPRWSSVGGRTGMFSLEKYKMEGKKFYMQYMFDFLYSYIIRGVFLGNPLVDDSRRGRRWMALAALALSLVVAAGNGLQNYADYGAQYTGLLDPHFLAAVAISFLSSLVLISAALFLLCWCHRRGQHRLERNLEEREP</sequence>
<keyword evidence="1" id="KW-0472">Membrane</keyword>
<feature type="transmembrane region" description="Helical" evidence="1">
    <location>
        <begin position="97"/>
        <end position="115"/>
    </location>
</feature>
<proteinExistence type="predicted"/>
<comment type="caution">
    <text evidence="2">The sequence shown here is derived from an EMBL/GenBank/DDBJ whole genome shotgun (WGS) entry which is preliminary data.</text>
</comment>
<accession>A0A3E2B0R4</accession>
<keyword evidence="1" id="KW-1133">Transmembrane helix</keyword>
<keyword evidence="1" id="KW-0812">Transmembrane</keyword>
<protein>
    <submittedName>
        <fullName evidence="2">Uncharacterized protein</fullName>
    </submittedName>
</protein>
<evidence type="ECO:0000313" key="3">
    <source>
        <dbReference type="Proteomes" id="UP000260649"/>
    </source>
</evidence>
<dbReference type="EMBL" id="QQRQ01000040">
    <property type="protein sequence ID" value="RFT05633.1"/>
    <property type="molecule type" value="Genomic_DNA"/>
</dbReference>
<name>A0A3E2B0R4_9FIRM</name>
<evidence type="ECO:0000313" key="2">
    <source>
        <dbReference type="EMBL" id="RFT05633.1"/>
    </source>
</evidence>
<feature type="transmembrane region" description="Helical" evidence="1">
    <location>
        <begin position="135"/>
        <end position="158"/>
    </location>
</feature>
<dbReference type="InterPro" id="IPR046664">
    <property type="entry name" value="DUF6773"/>
</dbReference>
<dbReference type="AlphaFoldDB" id="A0A3E2B0R4"/>
<dbReference type="Proteomes" id="UP000260649">
    <property type="component" value="Unassembled WGS sequence"/>
</dbReference>